<dbReference type="OrthoDB" id="10011262at2"/>
<reference evidence="2" key="1">
    <citation type="submission" date="2017-02" db="EMBL/GenBank/DDBJ databases">
        <authorList>
            <person name="Dridi B."/>
        </authorList>
    </citation>
    <scope>NUCLEOTIDE SEQUENCE [LARGE SCALE GENOMIC DNA]</scope>
    <source>
        <strain evidence="2">bH819</strain>
    </source>
</reference>
<sequence length="141" mass="17100">MGGSIIYVGSREISREDYYQKKDNWGMYRNIRAKDINLEEEFYNELISFGKRFAGVKKHKEYCDQLERKYGLRYLNRKNKLLILKIYKESYVRNPDKLIREEMIYLNLIKNLNEYKLDMKIQESLFSYAPLFNSIKANIKK</sequence>
<proteinExistence type="predicted"/>
<dbReference type="Proteomes" id="UP000195918">
    <property type="component" value="Unassembled WGS sequence"/>
</dbReference>
<dbReference type="AlphaFoldDB" id="A0A1X6WMT8"/>
<dbReference type="RefSeq" id="WP_086951232.1">
    <property type="nucleotide sequence ID" value="NZ_FWFD01000008.1"/>
</dbReference>
<protein>
    <submittedName>
        <fullName evidence="1">Uncharacterized protein</fullName>
    </submittedName>
</protein>
<evidence type="ECO:0000313" key="1">
    <source>
        <dbReference type="EMBL" id="SLM85600.1"/>
    </source>
</evidence>
<accession>A0A1X6WMT8</accession>
<organism evidence="1 2">
    <name type="scientific">Vagococcus fluvialis bH819</name>
    <dbReference type="NCBI Taxonomy" id="1255619"/>
    <lineage>
        <taxon>Bacteria</taxon>
        <taxon>Bacillati</taxon>
        <taxon>Bacillota</taxon>
        <taxon>Bacilli</taxon>
        <taxon>Lactobacillales</taxon>
        <taxon>Enterococcaceae</taxon>
        <taxon>Vagococcus</taxon>
    </lineage>
</organism>
<keyword evidence="2" id="KW-1185">Reference proteome</keyword>
<evidence type="ECO:0000313" key="2">
    <source>
        <dbReference type="Proteomes" id="UP000195918"/>
    </source>
</evidence>
<gene>
    <name evidence="1" type="ORF">FM121_05830</name>
</gene>
<dbReference type="EMBL" id="FWFD01000008">
    <property type="protein sequence ID" value="SLM85600.1"/>
    <property type="molecule type" value="Genomic_DNA"/>
</dbReference>
<name>A0A1X6WMT8_9ENTE</name>